<evidence type="ECO:0000259" key="9">
    <source>
        <dbReference type="Pfam" id="PF06144"/>
    </source>
</evidence>
<dbReference type="SUPFAM" id="SSF52540">
    <property type="entry name" value="P-loop containing nucleoside triphosphate hydrolases"/>
    <property type="match status" value="1"/>
</dbReference>
<evidence type="ECO:0000256" key="5">
    <source>
        <dbReference type="ARBA" id="ARBA00022705"/>
    </source>
</evidence>
<dbReference type="GO" id="GO:0006261">
    <property type="term" value="P:DNA-templated DNA replication"/>
    <property type="evidence" value="ECO:0007669"/>
    <property type="project" value="TreeGrafter"/>
</dbReference>
<dbReference type="Gene3D" id="1.10.8.60">
    <property type="match status" value="1"/>
</dbReference>
<evidence type="ECO:0000313" key="11">
    <source>
        <dbReference type="EMBL" id="OSO90697.1"/>
    </source>
</evidence>
<dbReference type="Gene3D" id="1.20.272.10">
    <property type="match status" value="1"/>
</dbReference>
<feature type="domain" description="DNA polymerase III delta N-terminal" evidence="9">
    <location>
        <begin position="4"/>
        <end position="119"/>
    </location>
</feature>
<dbReference type="Pfam" id="PF21694">
    <property type="entry name" value="DNA_pol3_delta_C"/>
    <property type="match status" value="1"/>
</dbReference>
<dbReference type="InterPro" id="IPR008921">
    <property type="entry name" value="DNA_pol3_clamp-load_cplx_C"/>
</dbReference>
<dbReference type="PANTHER" id="PTHR34388:SF1">
    <property type="entry name" value="DNA POLYMERASE III SUBUNIT DELTA"/>
    <property type="match status" value="1"/>
</dbReference>
<comment type="catalytic activity">
    <reaction evidence="8">
        <text>DNA(n) + a 2'-deoxyribonucleoside 5'-triphosphate = DNA(n+1) + diphosphate</text>
        <dbReference type="Rhea" id="RHEA:22508"/>
        <dbReference type="Rhea" id="RHEA-COMP:17339"/>
        <dbReference type="Rhea" id="RHEA-COMP:17340"/>
        <dbReference type="ChEBI" id="CHEBI:33019"/>
        <dbReference type="ChEBI" id="CHEBI:61560"/>
        <dbReference type="ChEBI" id="CHEBI:173112"/>
        <dbReference type="EC" id="2.7.7.7"/>
    </reaction>
</comment>
<dbReference type="InterPro" id="IPR010372">
    <property type="entry name" value="DNA_pol3_delta_N"/>
</dbReference>
<evidence type="ECO:0000256" key="1">
    <source>
        <dbReference type="ARBA" id="ARBA00012417"/>
    </source>
</evidence>
<evidence type="ECO:0000256" key="6">
    <source>
        <dbReference type="ARBA" id="ARBA00022932"/>
    </source>
</evidence>
<dbReference type="Pfam" id="PF06144">
    <property type="entry name" value="DNA_pol3_delta"/>
    <property type="match status" value="1"/>
</dbReference>
<comment type="caution">
    <text evidence="11">The sequence shown here is derived from an EMBL/GenBank/DDBJ whole genome shotgun (WGS) entry which is preliminary data.</text>
</comment>
<keyword evidence="3" id="KW-0808">Transferase</keyword>
<evidence type="ECO:0000256" key="4">
    <source>
        <dbReference type="ARBA" id="ARBA00022695"/>
    </source>
</evidence>
<keyword evidence="4" id="KW-0548">Nucleotidyltransferase</keyword>
<comment type="similarity">
    <text evidence="7">Belongs to the DNA polymerase HolA subunit family.</text>
</comment>
<dbReference type="InterPro" id="IPR005790">
    <property type="entry name" value="DNA_polIII_delta"/>
</dbReference>
<evidence type="ECO:0000256" key="7">
    <source>
        <dbReference type="ARBA" id="ARBA00034754"/>
    </source>
</evidence>
<accession>A0A1X4G6U9</accession>
<dbReference type="AlphaFoldDB" id="A0A1X4G6U9"/>
<keyword evidence="6" id="KW-0239">DNA-directed DNA polymerase</keyword>
<dbReference type="Gene3D" id="3.40.50.300">
    <property type="entry name" value="P-loop containing nucleotide triphosphate hydrolases"/>
    <property type="match status" value="1"/>
</dbReference>
<sequence>MPIYIYWGEDDFAIEKAVTLLRDRILDPLWTSFNYTTFLPDQGDSVIQALNQVMTPSFGAGGRLVWLINSNLCQNCPENIFSELKRTLPVIPESSFLLVTSPNKPDERLKSTKLLKQFADFREFSLIPPWKTELLVQAVNQAAQDVGIKLKPQVAETLAESIGNDSRLLHTEMEKLRLYLASSNHPLNSAIVTQLVRNTTQNTLQLAAAIKIGDSAEALGILGDLIGAAEPGLRIVATLTGQFRTWLWVKMMMESGERNPQAIAQGAEVSNPKRTYFLQQEVKSLSVEQLVFSLPILLELEVSLKQGASEIPTLQTKVIELCQLYQKSGTFQPENKSNLLT</sequence>
<dbReference type="NCBIfam" id="TIGR01128">
    <property type="entry name" value="holA"/>
    <property type="match status" value="1"/>
</dbReference>
<evidence type="ECO:0000256" key="8">
    <source>
        <dbReference type="ARBA" id="ARBA00049244"/>
    </source>
</evidence>
<dbReference type="PANTHER" id="PTHR34388">
    <property type="entry name" value="DNA POLYMERASE III SUBUNIT DELTA"/>
    <property type="match status" value="1"/>
</dbReference>
<dbReference type="InterPro" id="IPR027417">
    <property type="entry name" value="P-loop_NTPase"/>
</dbReference>
<gene>
    <name evidence="11" type="ORF">B7O87_07695</name>
</gene>
<dbReference type="GO" id="GO:0003677">
    <property type="term" value="F:DNA binding"/>
    <property type="evidence" value="ECO:0007669"/>
    <property type="project" value="InterPro"/>
</dbReference>
<keyword evidence="5" id="KW-0235">DNA replication</keyword>
<dbReference type="GO" id="GO:0003887">
    <property type="term" value="F:DNA-directed DNA polymerase activity"/>
    <property type="evidence" value="ECO:0007669"/>
    <property type="project" value="UniProtKB-KW"/>
</dbReference>
<dbReference type="GO" id="GO:0009360">
    <property type="term" value="C:DNA polymerase III complex"/>
    <property type="evidence" value="ECO:0007669"/>
    <property type="project" value="InterPro"/>
</dbReference>
<evidence type="ECO:0000256" key="2">
    <source>
        <dbReference type="ARBA" id="ARBA00017703"/>
    </source>
</evidence>
<dbReference type="RefSeq" id="WP_009343047.1">
    <property type="nucleotide sequence ID" value="NZ_NBYN01000042.1"/>
</dbReference>
<dbReference type="SUPFAM" id="SSF48019">
    <property type="entry name" value="post-AAA+ oligomerization domain-like"/>
    <property type="match status" value="1"/>
</dbReference>
<protein>
    <recommendedName>
        <fullName evidence="2">DNA polymerase III subunit delta</fullName>
        <ecNumber evidence="1">2.7.7.7</ecNumber>
    </recommendedName>
</protein>
<evidence type="ECO:0000259" key="10">
    <source>
        <dbReference type="Pfam" id="PF21694"/>
    </source>
</evidence>
<dbReference type="InterPro" id="IPR048466">
    <property type="entry name" value="DNA_pol3_delta-like_C"/>
</dbReference>
<proteinExistence type="inferred from homology"/>
<name>A0A1X4G6U9_9CYAN</name>
<dbReference type="EMBL" id="NBYN01000042">
    <property type="protein sequence ID" value="OSO90697.1"/>
    <property type="molecule type" value="Genomic_DNA"/>
</dbReference>
<reference evidence="12" key="1">
    <citation type="submission" date="2017-04" db="EMBL/GenBank/DDBJ databases">
        <authorList>
            <person name="Abreu V.A."/>
            <person name="Popin R.V."/>
            <person name="Rigonato J."/>
            <person name="Andreote A.P."/>
            <person name="Schaker P.C."/>
            <person name="Hoff-Risseti C."/>
            <person name="Alvarenga D.O."/>
            <person name="Varani A.M."/>
            <person name="Fiore M.F."/>
        </authorList>
    </citation>
    <scope>NUCLEOTIDE SEQUENCE [LARGE SCALE GENOMIC DNA]</scope>
    <source>
        <strain evidence="12">CENA303</strain>
    </source>
</reference>
<evidence type="ECO:0000313" key="12">
    <source>
        <dbReference type="Proteomes" id="UP000192997"/>
    </source>
</evidence>
<feature type="domain" description="DNA polymerase III delta subunit-like C-terminal" evidence="10">
    <location>
        <begin position="201"/>
        <end position="309"/>
    </location>
</feature>
<dbReference type="EC" id="2.7.7.7" evidence="1"/>
<dbReference type="Proteomes" id="UP000192997">
    <property type="component" value="Unassembled WGS sequence"/>
</dbReference>
<evidence type="ECO:0000256" key="3">
    <source>
        <dbReference type="ARBA" id="ARBA00022679"/>
    </source>
</evidence>
<organism evidence="11 12">
    <name type="scientific">Cylindrospermopsis raciborskii CENA303</name>
    <dbReference type="NCBI Taxonomy" id="1170769"/>
    <lineage>
        <taxon>Bacteria</taxon>
        <taxon>Bacillati</taxon>
        <taxon>Cyanobacteriota</taxon>
        <taxon>Cyanophyceae</taxon>
        <taxon>Nostocales</taxon>
        <taxon>Aphanizomenonaceae</taxon>
        <taxon>Cylindrospermopsis</taxon>
    </lineage>
</organism>